<dbReference type="RefSeq" id="WP_137276309.1">
    <property type="nucleotide sequence ID" value="NZ_QKNX01000002.1"/>
</dbReference>
<dbReference type="Proteomes" id="UP000308037">
    <property type="component" value="Unassembled WGS sequence"/>
</dbReference>
<proteinExistence type="predicted"/>
<dbReference type="PIRSF" id="PIRSF000887">
    <property type="entry name" value="Pesterase_MJ0037"/>
    <property type="match status" value="1"/>
</dbReference>
<comment type="caution">
    <text evidence="2">The sequence shown here is derived from an EMBL/GenBank/DDBJ whole genome shotgun (WGS) entry which is preliminary data.</text>
</comment>
<protein>
    <submittedName>
        <fullName evidence="2">Phosphoesterase</fullName>
    </submittedName>
</protein>
<feature type="domain" description="Calcineurin-like phosphoesterase" evidence="1">
    <location>
        <begin position="19"/>
        <end position="138"/>
    </location>
</feature>
<gene>
    <name evidence="2" type="ORF">DM868_07860</name>
</gene>
<dbReference type="AlphaFoldDB" id="A0A4V5ZNT7"/>
<reference evidence="2 3" key="1">
    <citation type="submission" date="2019-04" db="EMBL/GenBank/DDBJ databases">
        <title>Natronomonas sp. F20-122 a newhaloarchaeon isolated from a saline saltern of Isla Bacuta, Huelva, Spain.</title>
        <authorList>
            <person name="Duran-Viseras A."/>
            <person name="Sanchez-Porro C."/>
            <person name="Ventosa A."/>
        </authorList>
    </citation>
    <scope>NUCLEOTIDE SEQUENCE [LARGE SCALE GENOMIC DNA]</scope>
    <source>
        <strain evidence="2 3">F20-122</strain>
    </source>
</reference>
<dbReference type="InterPro" id="IPR029052">
    <property type="entry name" value="Metallo-depent_PP-like"/>
</dbReference>
<dbReference type="InterPro" id="IPR004843">
    <property type="entry name" value="Calcineurin-like_PHP"/>
</dbReference>
<evidence type="ECO:0000259" key="1">
    <source>
        <dbReference type="Pfam" id="PF00149"/>
    </source>
</evidence>
<dbReference type="InterPro" id="IPR024173">
    <property type="entry name" value="Pesterase_MJ0037-like"/>
</dbReference>
<dbReference type="Gene3D" id="3.60.21.10">
    <property type="match status" value="1"/>
</dbReference>
<dbReference type="EMBL" id="QKNX01000002">
    <property type="protein sequence ID" value="TKR26393.1"/>
    <property type="molecule type" value="Genomic_DNA"/>
</dbReference>
<evidence type="ECO:0000313" key="2">
    <source>
        <dbReference type="EMBL" id="TKR26393.1"/>
    </source>
</evidence>
<evidence type="ECO:0000313" key="3">
    <source>
        <dbReference type="Proteomes" id="UP000308037"/>
    </source>
</evidence>
<dbReference type="SUPFAM" id="SSF56300">
    <property type="entry name" value="Metallo-dependent phosphatases"/>
    <property type="match status" value="1"/>
</dbReference>
<sequence>MLEPILGNPAVIAACGSERVLVVADYHAGLEVGLRRDGVEIDSRAERRRESVLGLLDRHPVDRVLFLGDLGDSIGEPGREERAELRALLKAVTDEVPVTVTKGNHDGAIETVVGGFGGVDVTDGDGVRIGSVGFCHGHTWPAESVAAAPLVCTAHEHPLVRLTDSVGGRRTERVWLRGRLDPEGFSRYPEVGDELVVCPAFNDLSGGTAVNEGDGFLSPFLPDGLTAGEAYLLDGTRLGPYRRA</sequence>
<name>A0A4V5ZNT7_9EURY</name>
<dbReference type="Pfam" id="PF00149">
    <property type="entry name" value="Metallophos"/>
    <property type="match status" value="1"/>
</dbReference>
<dbReference type="GO" id="GO:0016787">
    <property type="term" value="F:hydrolase activity"/>
    <property type="evidence" value="ECO:0007669"/>
    <property type="project" value="InterPro"/>
</dbReference>
<accession>A0A4V5ZNT7</accession>
<dbReference type="PANTHER" id="PTHR39323">
    <property type="entry name" value="BLR1149 PROTEIN"/>
    <property type="match status" value="1"/>
</dbReference>
<dbReference type="PANTHER" id="PTHR39323:SF1">
    <property type="entry name" value="BLR1149 PROTEIN"/>
    <property type="match status" value="1"/>
</dbReference>
<organism evidence="2 3">
    <name type="scientific">Natronomonas salsuginis</name>
    <dbReference type="NCBI Taxonomy" id="2217661"/>
    <lineage>
        <taxon>Archaea</taxon>
        <taxon>Methanobacteriati</taxon>
        <taxon>Methanobacteriota</taxon>
        <taxon>Stenosarchaea group</taxon>
        <taxon>Halobacteria</taxon>
        <taxon>Halobacteriales</taxon>
        <taxon>Natronomonadaceae</taxon>
        <taxon>Natronomonas</taxon>
    </lineage>
</organism>
<dbReference type="OrthoDB" id="10013at2157"/>
<keyword evidence="3" id="KW-1185">Reference proteome</keyword>